<evidence type="ECO:0000313" key="9">
    <source>
        <dbReference type="EMBL" id="PAV85666.1"/>
    </source>
</evidence>
<evidence type="ECO:0000256" key="5">
    <source>
        <dbReference type="ARBA" id="ARBA00022840"/>
    </source>
</evidence>
<gene>
    <name evidence="9" type="ORF">WR25_08272</name>
</gene>
<dbReference type="Proteomes" id="UP000218231">
    <property type="component" value="Unassembled WGS sequence"/>
</dbReference>
<dbReference type="SUPFAM" id="SSF55060">
    <property type="entry name" value="GHMP Kinase, C-terminal domain"/>
    <property type="match status" value="1"/>
</dbReference>
<evidence type="ECO:0000256" key="4">
    <source>
        <dbReference type="ARBA" id="ARBA00022777"/>
    </source>
</evidence>
<evidence type="ECO:0000313" key="10">
    <source>
        <dbReference type="Proteomes" id="UP000218231"/>
    </source>
</evidence>
<keyword evidence="5" id="KW-0067">ATP-binding</keyword>
<dbReference type="InterPro" id="IPR014721">
    <property type="entry name" value="Ribsml_uS5_D2-typ_fold_subgr"/>
</dbReference>
<dbReference type="Pfam" id="PF10509">
    <property type="entry name" value="GalKase_gal_bdg"/>
    <property type="match status" value="1"/>
</dbReference>
<reference evidence="9 10" key="1">
    <citation type="journal article" date="2017" name="Curr. Biol.">
        <title>Genome architecture and evolution of a unichromosomal asexual nematode.</title>
        <authorList>
            <person name="Fradin H."/>
            <person name="Zegar C."/>
            <person name="Gutwein M."/>
            <person name="Lucas J."/>
            <person name="Kovtun M."/>
            <person name="Corcoran D."/>
            <person name="Baugh L.R."/>
            <person name="Kiontke K."/>
            <person name="Gunsalus K."/>
            <person name="Fitch D.H."/>
            <person name="Piano F."/>
        </authorList>
    </citation>
    <scope>NUCLEOTIDE SEQUENCE [LARGE SCALE GENOMIC DNA]</scope>
    <source>
        <strain evidence="9">PF1309</strain>
    </source>
</reference>
<dbReference type="PANTHER" id="PTHR10457:SF7">
    <property type="entry name" value="GALACTOKINASE-RELATED"/>
    <property type="match status" value="1"/>
</dbReference>
<dbReference type="InterPro" id="IPR006204">
    <property type="entry name" value="GHMP_kinase_N_dom"/>
</dbReference>
<dbReference type="InterPro" id="IPR020568">
    <property type="entry name" value="Ribosomal_Su5_D2-typ_SF"/>
</dbReference>
<evidence type="ECO:0000256" key="1">
    <source>
        <dbReference type="ARBA" id="ARBA00006566"/>
    </source>
</evidence>
<feature type="domain" description="GHMP kinase N-terminal" evidence="6">
    <location>
        <begin position="104"/>
        <end position="187"/>
    </location>
</feature>
<dbReference type="AlphaFoldDB" id="A0A2A2LHF0"/>
<evidence type="ECO:0000259" key="6">
    <source>
        <dbReference type="Pfam" id="PF00288"/>
    </source>
</evidence>
<dbReference type="STRING" id="2018661.A0A2A2LHF0"/>
<dbReference type="GO" id="GO:0004335">
    <property type="term" value="F:galactokinase activity"/>
    <property type="evidence" value="ECO:0007669"/>
    <property type="project" value="InterPro"/>
</dbReference>
<dbReference type="Gene3D" id="3.30.230.10">
    <property type="match status" value="1"/>
</dbReference>
<accession>A0A2A2LHF0</accession>
<dbReference type="InterPro" id="IPR013750">
    <property type="entry name" value="GHMP_kinase_C_dom"/>
</dbReference>
<keyword evidence="10" id="KW-1185">Reference proteome</keyword>
<comment type="similarity">
    <text evidence="1">Belongs to the GHMP kinase family. GalK subfamily.</text>
</comment>
<dbReference type="PANTHER" id="PTHR10457">
    <property type="entry name" value="MEVALONATE KINASE/GALACTOKINASE"/>
    <property type="match status" value="1"/>
</dbReference>
<dbReference type="EMBL" id="LIAE01006751">
    <property type="protein sequence ID" value="PAV85666.1"/>
    <property type="molecule type" value="Genomic_DNA"/>
</dbReference>
<dbReference type="PIRSF" id="PIRSF000530">
    <property type="entry name" value="Galactokinase"/>
    <property type="match status" value="1"/>
</dbReference>
<dbReference type="Gene3D" id="3.30.70.3170">
    <property type="match status" value="1"/>
</dbReference>
<feature type="domain" description="Galactokinase N-terminal" evidence="8">
    <location>
        <begin position="9"/>
        <end position="54"/>
    </location>
</feature>
<keyword evidence="3" id="KW-0547">Nucleotide-binding</keyword>
<dbReference type="OrthoDB" id="187738at2759"/>
<dbReference type="InterPro" id="IPR006206">
    <property type="entry name" value="Mevalonate/galactokinase"/>
</dbReference>
<dbReference type="InterPro" id="IPR019539">
    <property type="entry name" value="GalKase_N"/>
</dbReference>
<dbReference type="InterPro" id="IPR000705">
    <property type="entry name" value="Galactokinase"/>
</dbReference>
<proteinExistence type="inferred from homology"/>
<dbReference type="InterPro" id="IPR036554">
    <property type="entry name" value="GHMP_kinase_C_sf"/>
</dbReference>
<dbReference type="InterPro" id="IPR019741">
    <property type="entry name" value="Galactokinase_CS"/>
</dbReference>
<dbReference type="GO" id="GO:0006012">
    <property type="term" value="P:galactose metabolic process"/>
    <property type="evidence" value="ECO:0007669"/>
    <property type="project" value="InterPro"/>
</dbReference>
<keyword evidence="4" id="KW-0418">Kinase</keyword>
<evidence type="ECO:0000256" key="2">
    <source>
        <dbReference type="ARBA" id="ARBA00022679"/>
    </source>
</evidence>
<dbReference type="SUPFAM" id="SSF54211">
    <property type="entry name" value="Ribosomal protein S5 domain 2-like"/>
    <property type="match status" value="1"/>
</dbReference>
<dbReference type="Pfam" id="PF08544">
    <property type="entry name" value="GHMP_kinases_C"/>
    <property type="match status" value="1"/>
</dbReference>
<organism evidence="9 10">
    <name type="scientific">Diploscapter pachys</name>
    <dbReference type="NCBI Taxonomy" id="2018661"/>
    <lineage>
        <taxon>Eukaryota</taxon>
        <taxon>Metazoa</taxon>
        <taxon>Ecdysozoa</taxon>
        <taxon>Nematoda</taxon>
        <taxon>Chromadorea</taxon>
        <taxon>Rhabditida</taxon>
        <taxon>Rhabditina</taxon>
        <taxon>Rhabditomorpha</taxon>
        <taxon>Rhabditoidea</taxon>
        <taxon>Rhabditidae</taxon>
        <taxon>Diploscapter</taxon>
    </lineage>
</organism>
<feature type="domain" description="GHMP kinase C-terminal" evidence="7">
    <location>
        <begin position="333"/>
        <end position="400"/>
    </location>
</feature>
<name>A0A2A2LHF0_9BILA</name>
<evidence type="ECO:0000259" key="7">
    <source>
        <dbReference type="Pfam" id="PF08544"/>
    </source>
</evidence>
<dbReference type="Gene3D" id="1.20.1440.340">
    <property type="match status" value="1"/>
</dbReference>
<dbReference type="PRINTS" id="PR00959">
    <property type="entry name" value="MEVGALKINASE"/>
</dbReference>
<comment type="caution">
    <text evidence="9">The sequence shown here is derived from an EMBL/GenBank/DDBJ whole genome shotgun (WGS) entry which is preliminary data.</text>
</comment>
<dbReference type="GO" id="GO:0005524">
    <property type="term" value="F:ATP binding"/>
    <property type="evidence" value="ECO:0007669"/>
    <property type="project" value="UniProtKB-KW"/>
</dbReference>
<dbReference type="GO" id="GO:0005829">
    <property type="term" value="C:cytosol"/>
    <property type="evidence" value="ECO:0007669"/>
    <property type="project" value="TreeGrafter"/>
</dbReference>
<dbReference type="Pfam" id="PF00288">
    <property type="entry name" value="GHMP_kinases_N"/>
    <property type="match status" value="1"/>
</dbReference>
<sequence length="425" mass="46255">MDLEGLKVKFHELYEKPAQICVRCPGRVNLIGEHIDYHGYDVLPMAIEACCIILSAPSESNQIRISNLDDKNYPSTTISLPSDWKGATPPKWFDYLLSGWRGILDLLKSEDQDQKGMDLLVTGSVPESSGLSSSSSLVCAAALTTYFHQTGKSFGELTKEALAELCAKAERYVGTMGGGMDQASEILSNAGQALQISFNPLSSVPVSLPENAVFVVMHCGERVNKAATSCFNQRVTEGKICGQILLKHANVKSDAVRLKDVSAALGKNPEECKQLVDTVVPEEISKEDLLKIVDEQALDKCLSHNTKDMTSFTLKRRGLHVYGEASRVDQFHRACEAGDLNLMGKLLDEGHQSLSKLYEASTEVMDEMVGFCKDQGALGARLTGAGWGGCAVILFEKGKIPESILEDKRFLFISSPASGISLQKI</sequence>
<dbReference type="InterPro" id="IPR006203">
    <property type="entry name" value="GHMP_knse_ATP-bd_CS"/>
</dbReference>
<evidence type="ECO:0000259" key="8">
    <source>
        <dbReference type="Pfam" id="PF10509"/>
    </source>
</evidence>
<dbReference type="PROSITE" id="PS00106">
    <property type="entry name" value="GALACTOKINASE"/>
    <property type="match status" value="1"/>
</dbReference>
<dbReference type="PRINTS" id="PR00473">
    <property type="entry name" value="GALCTOKINASE"/>
</dbReference>
<keyword evidence="2" id="KW-0808">Transferase</keyword>
<evidence type="ECO:0000256" key="3">
    <source>
        <dbReference type="ARBA" id="ARBA00022741"/>
    </source>
</evidence>
<dbReference type="PROSITE" id="PS00627">
    <property type="entry name" value="GHMP_KINASES_ATP"/>
    <property type="match status" value="1"/>
</dbReference>
<protein>
    <recommendedName>
        <fullName evidence="11">Galactokinase</fullName>
    </recommendedName>
</protein>
<evidence type="ECO:0008006" key="11">
    <source>
        <dbReference type="Google" id="ProtNLM"/>
    </source>
</evidence>